<dbReference type="AlphaFoldDB" id="A0A1H8ACR3"/>
<dbReference type="NCBIfam" id="TIGR03696">
    <property type="entry name" value="Rhs_assc_core"/>
    <property type="match status" value="1"/>
</dbReference>
<dbReference type="PANTHER" id="PTHR32305">
    <property type="match status" value="1"/>
</dbReference>
<evidence type="ECO:0000313" key="2">
    <source>
        <dbReference type="Proteomes" id="UP000199450"/>
    </source>
</evidence>
<proteinExistence type="predicted"/>
<organism evidence="1 2">
    <name type="scientific">Chryseobacterium taichungense</name>
    <dbReference type="NCBI Taxonomy" id="295069"/>
    <lineage>
        <taxon>Bacteria</taxon>
        <taxon>Pseudomonadati</taxon>
        <taxon>Bacteroidota</taxon>
        <taxon>Flavobacteriia</taxon>
        <taxon>Flavobacteriales</taxon>
        <taxon>Weeksellaceae</taxon>
        <taxon>Chryseobacterium group</taxon>
        <taxon>Chryseobacterium</taxon>
    </lineage>
</organism>
<dbReference type="InterPro" id="IPR022385">
    <property type="entry name" value="Rhs_assc_core"/>
</dbReference>
<dbReference type="Proteomes" id="UP000199450">
    <property type="component" value="Unassembled WGS sequence"/>
</dbReference>
<protein>
    <submittedName>
        <fullName evidence="1">RHS repeat-associated core domain-containing protein</fullName>
    </submittedName>
</protein>
<keyword evidence="2" id="KW-1185">Reference proteome</keyword>
<dbReference type="EMBL" id="FOBV01000005">
    <property type="protein sequence ID" value="SEM68266.1"/>
    <property type="molecule type" value="Genomic_DNA"/>
</dbReference>
<name>A0A1H8ACR3_9FLAO</name>
<accession>A0A1H8ACR3</accession>
<dbReference type="PANTHER" id="PTHR32305:SF15">
    <property type="entry name" value="PROTEIN RHSA-RELATED"/>
    <property type="match status" value="1"/>
</dbReference>
<sequence length="334" mass="37830">MSYFNNGSSIEVLEENNYYPFGLKHEGYNALAGNSAYQYKYNGKELQETGMYDYGARFYMPDIGRWGVVDPLSEKGHNFSPYNYAINNPIRFIDPDGLWIGIIDEGNRYRYSNGQTQQQIDGKWQAIDKNVQLSDNVVAIVAGLQALENGGDAGRDLVSYFDNDKHDVNIMYDKGNTGEAGYKQSDPIKIDPKERTKTPTAFDLKESPFFVSLGHELGHKRDENNYLLSGNWFGVSRGEIFASHIENMIRAENGLLLRSSYTTNPKIFGGLDLQTVLIDCAGNSLYYNQFGKALENVSIDDRSNAARSVYGTTDSSILKRRYNYYDNIKRTNKK</sequence>
<evidence type="ECO:0000313" key="1">
    <source>
        <dbReference type="EMBL" id="SEM68266.1"/>
    </source>
</evidence>
<reference evidence="2" key="1">
    <citation type="submission" date="2016-10" db="EMBL/GenBank/DDBJ databases">
        <authorList>
            <person name="Varghese N."/>
            <person name="Submissions S."/>
        </authorList>
    </citation>
    <scope>NUCLEOTIDE SEQUENCE [LARGE SCALE GENOMIC DNA]</scope>
    <source>
        <strain evidence="2">DSM 17453</strain>
    </source>
</reference>
<dbReference type="InterPro" id="IPR050708">
    <property type="entry name" value="T6SS_VgrG/RHS"/>
</dbReference>
<gene>
    <name evidence="1" type="ORF">SAMN05421856_105256</name>
</gene>
<dbReference type="STRING" id="295069.SAMN05421856_105256"/>
<dbReference type="Gene3D" id="2.180.10.10">
    <property type="entry name" value="RHS repeat-associated core"/>
    <property type="match status" value="1"/>
</dbReference>